<proteinExistence type="predicted"/>
<organism evidence="1 2">
    <name type="scientific">Bacteroides thetaiotaomicron</name>
    <dbReference type="NCBI Taxonomy" id="818"/>
    <lineage>
        <taxon>Bacteria</taxon>
        <taxon>Pseudomonadati</taxon>
        <taxon>Bacteroidota</taxon>
        <taxon>Bacteroidia</taxon>
        <taxon>Bacteroidales</taxon>
        <taxon>Bacteroidaceae</taxon>
        <taxon>Bacteroides</taxon>
    </lineage>
</organism>
<name>A0AAP3WFC1_BACT4</name>
<evidence type="ECO:0000313" key="2">
    <source>
        <dbReference type="Proteomes" id="UP001217776"/>
    </source>
</evidence>
<dbReference type="Proteomes" id="UP001217776">
    <property type="component" value="Unassembled WGS sequence"/>
</dbReference>
<sequence>MFPGQTAYIVVHVRRQGVQIEIEHPLHGGWVHFTARSHRPFTREGIIAEAKSYIDSHILLAPGRYRDLQLEHMVSKEQFPAWYRQYKMRLHDRAEAEHRDMVDRYRHRNDLTYGEARDMLAASGIFFDLNCDEFERDEITEQFVRLCNKT</sequence>
<evidence type="ECO:0000313" key="1">
    <source>
        <dbReference type="EMBL" id="MDC2237198.1"/>
    </source>
</evidence>
<protein>
    <submittedName>
        <fullName evidence="1">Uncharacterized protein</fullName>
    </submittedName>
</protein>
<gene>
    <name evidence="1" type="ORF">PO127_15765</name>
</gene>
<accession>A0AAP3WFC1</accession>
<dbReference type="EMBL" id="JAQNVG010000026">
    <property type="protein sequence ID" value="MDC2237198.1"/>
    <property type="molecule type" value="Genomic_DNA"/>
</dbReference>
<dbReference type="RefSeq" id="WP_229101415.1">
    <property type="nucleotide sequence ID" value="NZ_JADNHU010000004.1"/>
</dbReference>
<comment type="caution">
    <text evidence="1">The sequence shown here is derived from an EMBL/GenBank/DDBJ whole genome shotgun (WGS) entry which is preliminary data.</text>
</comment>
<dbReference type="AlphaFoldDB" id="A0AAP3WFC1"/>
<reference evidence="1" key="1">
    <citation type="submission" date="2022-10" db="EMBL/GenBank/DDBJ databases">
        <title>Human gut microbiome strain richness.</title>
        <authorList>
            <person name="Chen-Liaw A."/>
        </authorList>
    </citation>
    <scope>NUCLEOTIDE SEQUENCE</scope>
    <source>
        <strain evidence="1">1001283st1_A3_1001283B150304_161114</strain>
    </source>
</reference>